<dbReference type="Gene3D" id="3.50.50.60">
    <property type="entry name" value="FAD/NAD(P)-binding domain"/>
    <property type="match status" value="2"/>
</dbReference>
<dbReference type="Pfam" id="PF07992">
    <property type="entry name" value="Pyr_redox_2"/>
    <property type="match status" value="1"/>
</dbReference>
<dbReference type="PRINTS" id="PR00368">
    <property type="entry name" value="FADPNR"/>
</dbReference>
<dbReference type="AlphaFoldDB" id="A0A4V1GMB9"/>
<organism evidence="10 11">
    <name type="scientific">Eubacterium maltosivorans</name>
    <dbReference type="NCBI Taxonomy" id="2041044"/>
    <lineage>
        <taxon>Bacteria</taxon>
        <taxon>Bacillati</taxon>
        <taxon>Bacillota</taxon>
        <taxon>Clostridia</taxon>
        <taxon>Eubacteriales</taxon>
        <taxon>Eubacteriaceae</taxon>
        <taxon>Eubacterium</taxon>
    </lineage>
</organism>
<evidence type="ECO:0000256" key="8">
    <source>
        <dbReference type="RuleBase" id="RU003881"/>
    </source>
</evidence>
<evidence type="ECO:0000256" key="1">
    <source>
        <dbReference type="ARBA" id="ARBA00009333"/>
    </source>
</evidence>
<evidence type="ECO:0000256" key="7">
    <source>
        <dbReference type="RuleBase" id="RU003880"/>
    </source>
</evidence>
<dbReference type="Gene3D" id="3.40.630.30">
    <property type="match status" value="1"/>
</dbReference>
<dbReference type="InterPro" id="IPR050097">
    <property type="entry name" value="Ferredoxin-NADP_redctase_2"/>
</dbReference>
<comment type="subunit">
    <text evidence="7">Homodimer.</text>
</comment>
<keyword evidence="2 7" id="KW-0285">Flavoprotein</keyword>
<dbReference type="InterPro" id="IPR005982">
    <property type="entry name" value="Thioredox_Rdtase"/>
</dbReference>
<dbReference type="PROSITE" id="PS51729">
    <property type="entry name" value="GNAT_YJDJ"/>
    <property type="match status" value="1"/>
</dbReference>
<evidence type="ECO:0000259" key="9">
    <source>
        <dbReference type="PROSITE" id="PS51729"/>
    </source>
</evidence>
<dbReference type="InterPro" id="IPR016181">
    <property type="entry name" value="Acyl_CoA_acyltransferase"/>
</dbReference>
<dbReference type="PANTHER" id="PTHR48105">
    <property type="entry name" value="THIOREDOXIN REDUCTASE 1-RELATED-RELATED"/>
    <property type="match status" value="1"/>
</dbReference>
<dbReference type="Pfam" id="PF14542">
    <property type="entry name" value="Acetyltransf_CG"/>
    <property type="match status" value="1"/>
</dbReference>
<keyword evidence="3 7" id="KW-0274">FAD</keyword>
<keyword evidence="5" id="KW-1015">Disulfide bond</keyword>
<proteinExistence type="inferred from homology"/>
<dbReference type="CDD" id="cd04301">
    <property type="entry name" value="NAT_SF"/>
    <property type="match status" value="1"/>
</dbReference>
<comment type="cofactor">
    <cofactor evidence="8">
        <name>FAD</name>
        <dbReference type="ChEBI" id="CHEBI:57692"/>
    </cofactor>
    <text evidence="8">Binds 1 FAD per subunit.</text>
</comment>
<feature type="domain" description="N-acetyltransferase" evidence="9">
    <location>
        <begin position="316"/>
        <end position="404"/>
    </location>
</feature>
<dbReference type="GO" id="GO:0019430">
    <property type="term" value="P:removal of superoxide radicals"/>
    <property type="evidence" value="ECO:0007669"/>
    <property type="project" value="UniProtKB-UniRule"/>
</dbReference>
<dbReference type="EMBL" id="CP029487">
    <property type="protein sequence ID" value="QCT72746.1"/>
    <property type="molecule type" value="Genomic_DNA"/>
</dbReference>
<keyword evidence="6 7" id="KW-0676">Redox-active center</keyword>
<dbReference type="PROSITE" id="PS00573">
    <property type="entry name" value="PYRIDINE_REDOX_2"/>
    <property type="match status" value="1"/>
</dbReference>
<dbReference type="InterPro" id="IPR023753">
    <property type="entry name" value="FAD/NAD-binding_dom"/>
</dbReference>
<evidence type="ECO:0000313" key="10">
    <source>
        <dbReference type="EMBL" id="QCT72746.1"/>
    </source>
</evidence>
<dbReference type="GO" id="GO:0005737">
    <property type="term" value="C:cytoplasm"/>
    <property type="evidence" value="ECO:0007669"/>
    <property type="project" value="InterPro"/>
</dbReference>
<comment type="catalytic activity">
    <reaction evidence="7">
        <text>[thioredoxin]-dithiol + NADP(+) = [thioredoxin]-disulfide + NADPH + H(+)</text>
        <dbReference type="Rhea" id="RHEA:20345"/>
        <dbReference type="Rhea" id="RHEA-COMP:10698"/>
        <dbReference type="Rhea" id="RHEA-COMP:10700"/>
        <dbReference type="ChEBI" id="CHEBI:15378"/>
        <dbReference type="ChEBI" id="CHEBI:29950"/>
        <dbReference type="ChEBI" id="CHEBI:50058"/>
        <dbReference type="ChEBI" id="CHEBI:57783"/>
        <dbReference type="ChEBI" id="CHEBI:58349"/>
        <dbReference type="EC" id="1.8.1.9"/>
    </reaction>
</comment>
<dbReference type="PRINTS" id="PR00469">
    <property type="entry name" value="PNDRDTASEII"/>
</dbReference>
<dbReference type="InterPro" id="IPR008255">
    <property type="entry name" value="Pyr_nucl-diS_OxRdtase_2_AS"/>
</dbReference>
<dbReference type="SUPFAM" id="SSF51905">
    <property type="entry name" value="FAD/NAD(P)-binding domain"/>
    <property type="match status" value="1"/>
</dbReference>
<evidence type="ECO:0000313" key="11">
    <source>
        <dbReference type="Proteomes" id="UP000218387"/>
    </source>
</evidence>
<dbReference type="NCBIfam" id="TIGR01292">
    <property type="entry name" value="TRX_reduct"/>
    <property type="match status" value="1"/>
</dbReference>
<accession>A0A4V1GMB9</accession>
<dbReference type="GO" id="GO:0004791">
    <property type="term" value="F:thioredoxin-disulfide reductase (NADPH) activity"/>
    <property type="evidence" value="ECO:0007669"/>
    <property type="project" value="UniProtKB-UniRule"/>
</dbReference>
<name>A0A4V1GMB9_EUBML</name>
<dbReference type="Proteomes" id="UP000218387">
    <property type="component" value="Chromosome"/>
</dbReference>
<dbReference type="SUPFAM" id="SSF55729">
    <property type="entry name" value="Acyl-CoA N-acyltransferases (Nat)"/>
    <property type="match status" value="1"/>
</dbReference>
<keyword evidence="11" id="KW-1185">Reference proteome</keyword>
<keyword evidence="8" id="KW-0521">NADP</keyword>
<sequence>MKMFDVIVLGGGPAGYTAALYCARANLKTMILEKMWPGGQMATTSQVDNYPGFNEGIDGHELSERMKLGAERFGVISEYGEVVSIEASGQPKRIKTNSAEYECKALIIATGAAPRSLNLPHEDELRGRGVAYCATCDGMFFKNKVVAVVGGGNSAVADALYLSKICKKVYLIHRRNRLNATKTYLAPLDEAENIEFIWSSQVVEPIYGDLLTGIKLENTETGAVSQLDCDGLFIAIGRRPNTDLFEGIVDIDEAGYIIADETTQTNVEGIYAVGDVRTKPLRQIITAASDGAVASKFIEDYFVQLCGRNHKVKSLRYKSEPNRFFVLTPENYEVGELNLEPTTDNTFIITHVGVDNSYNGLGIAKELVRQTVEAARQNHWKLIPRCPFAKVEYDKHPEYKDTLA</sequence>
<protein>
    <recommendedName>
        <fullName evidence="7">Thioredoxin reductase</fullName>
        <ecNumber evidence="7">1.8.1.9</ecNumber>
    </recommendedName>
</protein>
<evidence type="ECO:0000256" key="3">
    <source>
        <dbReference type="ARBA" id="ARBA00022827"/>
    </source>
</evidence>
<comment type="similarity">
    <text evidence="1 7">Belongs to the class-II pyridine nucleotide-disulfide oxidoreductase family.</text>
</comment>
<evidence type="ECO:0000256" key="6">
    <source>
        <dbReference type="ARBA" id="ARBA00023284"/>
    </source>
</evidence>
<keyword evidence="4 7" id="KW-0560">Oxidoreductase</keyword>
<dbReference type="RefSeq" id="WP_096920728.1">
    <property type="nucleotide sequence ID" value="NZ_CP029487.1"/>
</dbReference>
<dbReference type="InterPro" id="IPR031165">
    <property type="entry name" value="GNAT_YJDJ"/>
</dbReference>
<dbReference type="EC" id="1.8.1.9" evidence="7"/>
<reference evidence="10 11" key="1">
    <citation type="submission" date="2018-05" db="EMBL/GenBank/DDBJ databases">
        <title>Genome comparison of Eubacterium sp.</title>
        <authorList>
            <person name="Feng Y."/>
            <person name="Sanchez-Andrea I."/>
            <person name="Stams A.J.M."/>
            <person name="De Vos W.M."/>
        </authorList>
    </citation>
    <scope>NUCLEOTIDE SEQUENCE [LARGE SCALE GENOMIC DNA]</scope>
    <source>
        <strain evidence="10 11">YI</strain>
    </source>
</reference>
<gene>
    <name evidence="10" type="primary">trxB</name>
    <name evidence="10" type="ORF">CPZ25_015905</name>
</gene>
<evidence type="ECO:0000256" key="4">
    <source>
        <dbReference type="ARBA" id="ARBA00023002"/>
    </source>
</evidence>
<evidence type="ECO:0000256" key="5">
    <source>
        <dbReference type="ARBA" id="ARBA00023157"/>
    </source>
</evidence>
<evidence type="ECO:0000256" key="2">
    <source>
        <dbReference type="ARBA" id="ARBA00022630"/>
    </source>
</evidence>
<dbReference type="KEGG" id="emt:CPZ25_015905"/>
<dbReference type="InterPro" id="IPR036188">
    <property type="entry name" value="FAD/NAD-bd_sf"/>
</dbReference>